<evidence type="ECO:0000256" key="1">
    <source>
        <dbReference type="SAM" id="MobiDB-lite"/>
    </source>
</evidence>
<proteinExistence type="predicted"/>
<comment type="caution">
    <text evidence="2">The sequence shown here is derived from an EMBL/GenBank/DDBJ whole genome shotgun (WGS) entry which is preliminary data.</text>
</comment>
<feature type="region of interest" description="Disordered" evidence="1">
    <location>
        <begin position="47"/>
        <end position="126"/>
    </location>
</feature>
<evidence type="ECO:0000313" key="3">
    <source>
        <dbReference type="Proteomes" id="UP000598032"/>
    </source>
</evidence>
<sequence length="193" mass="20333">MSEPTIKEPTIKGPTKKAFHFPKAADNAPAEKKKVVKAAKKVSVEKAPVKAVAAKKAPVEKKKAVASTLPAESTPGVESTPTTEAPKKSATVKKASKAQSGPSIRTKPAQSNPAVKAKRAKKDKVIRDSFTMPKADYEKIAALKLKCQEAGVSVKKSELLRAGLLMLEAASSKRLLAAVSAVEQVKTGRPAKS</sequence>
<protein>
    <submittedName>
        <fullName evidence="2">Uncharacterized protein</fullName>
    </submittedName>
</protein>
<gene>
    <name evidence="2" type="ORF">LMG28140_02618</name>
</gene>
<accession>A0ABN7HTI4</accession>
<name>A0ABN7HTI4_9BURK</name>
<evidence type="ECO:0000313" key="2">
    <source>
        <dbReference type="EMBL" id="CAD6532354.1"/>
    </source>
</evidence>
<organism evidence="2 3">
    <name type="scientific">Paraburkholderia metrosideri</name>
    <dbReference type="NCBI Taxonomy" id="580937"/>
    <lineage>
        <taxon>Bacteria</taxon>
        <taxon>Pseudomonadati</taxon>
        <taxon>Pseudomonadota</taxon>
        <taxon>Betaproteobacteria</taxon>
        <taxon>Burkholderiales</taxon>
        <taxon>Burkholderiaceae</taxon>
        <taxon>Paraburkholderia</taxon>
    </lineage>
</organism>
<dbReference type="Proteomes" id="UP000598032">
    <property type="component" value="Unassembled WGS sequence"/>
</dbReference>
<dbReference type="EMBL" id="CAJHCP010000005">
    <property type="protein sequence ID" value="CAD6532354.1"/>
    <property type="molecule type" value="Genomic_DNA"/>
</dbReference>
<reference evidence="2 3" key="1">
    <citation type="submission" date="2020-10" db="EMBL/GenBank/DDBJ databases">
        <authorList>
            <person name="Peeters C."/>
        </authorList>
    </citation>
    <scope>NUCLEOTIDE SEQUENCE [LARGE SCALE GENOMIC DNA]</scope>
    <source>
        <strain evidence="2 3">LMG 28140</strain>
    </source>
</reference>
<dbReference type="RefSeq" id="WP_328810684.1">
    <property type="nucleotide sequence ID" value="NZ_CAJHCP010000005.1"/>
</dbReference>
<keyword evidence="3" id="KW-1185">Reference proteome</keyword>